<accession>A0A9N9B9P7</accession>
<evidence type="ECO:0000256" key="1">
    <source>
        <dbReference type="SAM" id="Phobius"/>
    </source>
</evidence>
<reference evidence="2" key="1">
    <citation type="submission" date="2021-06" db="EMBL/GenBank/DDBJ databases">
        <authorList>
            <person name="Kallberg Y."/>
            <person name="Tangrot J."/>
            <person name="Rosling A."/>
        </authorList>
    </citation>
    <scope>NUCLEOTIDE SEQUENCE</scope>
    <source>
        <strain evidence="2">MT106</strain>
    </source>
</reference>
<dbReference type="EMBL" id="CAJVPL010001195">
    <property type="protein sequence ID" value="CAG8558128.1"/>
    <property type="molecule type" value="Genomic_DNA"/>
</dbReference>
<dbReference type="AlphaFoldDB" id="A0A9N9B9P7"/>
<keyword evidence="1" id="KW-0812">Transmembrane</keyword>
<evidence type="ECO:0000313" key="2">
    <source>
        <dbReference type="EMBL" id="CAG8558128.1"/>
    </source>
</evidence>
<feature type="transmembrane region" description="Helical" evidence="1">
    <location>
        <begin position="649"/>
        <end position="668"/>
    </location>
</feature>
<gene>
    <name evidence="2" type="ORF">AGERDE_LOCUS7016</name>
</gene>
<feature type="transmembrane region" description="Helical" evidence="1">
    <location>
        <begin position="752"/>
        <end position="771"/>
    </location>
</feature>
<dbReference type="Proteomes" id="UP000789831">
    <property type="component" value="Unassembled WGS sequence"/>
</dbReference>
<feature type="transmembrane region" description="Helical" evidence="1">
    <location>
        <begin position="680"/>
        <end position="703"/>
    </location>
</feature>
<organism evidence="2 3">
    <name type="scientific">Ambispora gerdemannii</name>
    <dbReference type="NCBI Taxonomy" id="144530"/>
    <lineage>
        <taxon>Eukaryota</taxon>
        <taxon>Fungi</taxon>
        <taxon>Fungi incertae sedis</taxon>
        <taxon>Mucoromycota</taxon>
        <taxon>Glomeromycotina</taxon>
        <taxon>Glomeromycetes</taxon>
        <taxon>Archaeosporales</taxon>
        <taxon>Ambisporaceae</taxon>
        <taxon>Ambispora</taxon>
    </lineage>
</organism>
<keyword evidence="1" id="KW-1133">Transmembrane helix</keyword>
<feature type="transmembrane region" description="Helical" evidence="1">
    <location>
        <begin position="709"/>
        <end position="731"/>
    </location>
</feature>
<protein>
    <submittedName>
        <fullName evidence="2">7558_t:CDS:1</fullName>
    </submittedName>
</protein>
<sequence length="871" mass="98694">MRMVKNNSIAQCTVAGEPRMHLRLVFSNGTVRPLDFDFPVNKWNYCPTDRIHVCLVEPNLILLNYFNFSDVEPEKNGVYQENGVFVDYWGNIKNTFRLGFGSPYRYHRRITMGFSSSDGILRTYQLPNGDIGWNRFTKPDENAQISNDGEGLFYNKSINKNITTFRTFNLLEGGFGCIVVIRPIAQSPLELQDVSLPQWNAYVSFLKTGSSIPTKPFILYQTHMEFIKLEFTQCAIVYDGSGNECLMTTLMNHTVSMKTQNQIATNTNIISNDNNSTTTADLNQLFKTTLNIHFGSQGSVTDIQKLAADSQINDLYPLFYGGYVTIRVVNNATNETGGDMLDRDGIVREKWSFKTFTNHSCMFPLNNAIWAAKKDSKAARNWTILTKKFPRLKATNADDRYRNPNIGTTYPKIGAVIPSNIAQINITYDEHVILSSGNITIYQEGKSGSADIFRQGVNRLSKDCQITIKDKTVLIPVLDSTFNVQNATYYVIVDTNFVRASDTGEALLGMGQDSWRFTTEPFKAGGDDNGRKSGMIRLIPEATTEFKNLLKSSSSIYEDILNELANVLPISCKRLKIKKKYQIDSDQILLRITILPSENNFENSIKQIVSNLKTLIKHKEITSISRYNYTEWLDSSYGFQESIDLWEEYKVVFVVAITVNFLIAILFFMARRKNKQSQNIVIVTSALILQDVLFDFAFVIFNGKDVPKLFIPSLLTLIIPIAMNCTIALYVMLSENSRNDKFNSWFRKYPQVAAACTLFASGDVVILHVLTSQVAGLQIFSATFSEHAETVIFITSTLNLFIEDIPQFIIRILHWQNTVEYGIIPLIALWTSILVLLNAFIGRLYNGAIQCQKRRRLIAISTELEEEKTGI</sequence>
<feature type="transmembrane region" description="Helical" evidence="1">
    <location>
        <begin position="823"/>
        <end position="845"/>
    </location>
</feature>
<evidence type="ECO:0000313" key="3">
    <source>
        <dbReference type="Proteomes" id="UP000789831"/>
    </source>
</evidence>
<proteinExistence type="predicted"/>
<comment type="caution">
    <text evidence="2">The sequence shown here is derived from an EMBL/GenBank/DDBJ whole genome shotgun (WGS) entry which is preliminary data.</text>
</comment>
<keyword evidence="1" id="KW-0472">Membrane</keyword>
<keyword evidence="3" id="KW-1185">Reference proteome</keyword>
<dbReference type="OrthoDB" id="2403103at2759"/>
<name>A0A9N9B9P7_9GLOM</name>